<dbReference type="PaxDb" id="3708-A0A078JT50"/>
<gene>
    <name evidence="1" type="primary">BnaCnng64430D</name>
    <name evidence="1" type="ORF">GSBRNA2T00089234001</name>
</gene>
<dbReference type="AlphaFoldDB" id="A0A078JT50"/>
<dbReference type="Proteomes" id="UP000028999">
    <property type="component" value="Unassembled WGS sequence"/>
</dbReference>
<reference evidence="1 2" key="1">
    <citation type="journal article" date="2014" name="Science">
        <title>Plant genetics. Early allopolyploid evolution in the post-Neolithic Brassica napus oilseed genome.</title>
        <authorList>
            <person name="Chalhoub B."/>
            <person name="Denoeud F."/>
            <person name="Liu S."/>
            <person name="Parkin I.A."/>
            <person name="Tang H."/>
            <person name="Wang X."/>
            <person name="Chiquet J."/>
            <person name="Belcram H."/>
            <person name="Tong C."/>
            <person name="Samans B."/>
            <person name="Correa M."/>
            <person name="Da Silva C."/>
            <person name="Just J."/>
            <person name="Falentin C."/>
            <person name="Koh C.S."/>
            <person name="Le Clainche I."/>
            <person name="Bernard M."/>
            <person name="Bento P."/>
            <person name="Noel B."/>
            <person name="Labadie K."/>
            <person name="Alberti A."/>
            <person name="Charles M."/>
            <person name="Arnaud D."/>
            <person name="Guo H."/>
            <person name="Daviaud C."/>
            <person name="Alamery S."/>
            <person name="Jabbari K."/>
            <person name="Zhao M."/>
            <person name="Edger P.P."/>
            <person name="Chelaifa H."/>
            <person name="Tack D."/>
            <person name="Lassalle G."/>
            <person name="Mestiri I."/>
            <person name="Schnel N."/>
            <person name="Le Paslier M.C."/>
            <person name="Fan G."/>
            <person name="Renault V."/>
            <person name="Bayer P.E."/>
            <person name="Golicz A.A."/>
            <person name="Manoli S."/>
            <person name="Lee T.H."/>
            <person name="Thi V.H."/>
            <person name="Chalabi S."/>
            <person name="Hu Q."/>
            <person name="Fan C."/>
            <person name="Tollenaere R."/>
            <person name="Lu Y."/>
            <person name="Battail C."/>
            <person name="Shen J."/>
            <person name="Sidebottom C.H."/>
            <person name="Wang X."/>
            <person name="Canaguier A."/>
            <person name="Chauveau A."/>
            <person name="Berard A."/>
            <person name="Deniot G."/>
            <person name="Guan M."/>
            <person name="Liu Z."/>
            <person name="Sun F."/>
            <person name="Lim Y.P."/>
            <person name="Lyons E."/>
            <person name="Town C.D."/>
            <person name="Bancroft I."/>
            <person name="Wang X."/>
            <person name="Meng J."/>
            <person name="Ma J."/>
            <person name="Pires J.C."/>
            <person name="King G.J."/>
            <person name="Brunel D."/>
            <person name="Delourme R."/>
            <person name="Renard M."/>
            <person name="Aury J.M."/>
            <person name="Adams K.L."/>
            <person name="Batley J."/>
            <person name="Snowdon R.J."/>
            <person name="Tost J."/>
            <person name="Edwards D."/>
            <person name="Zhou Y."/>
            <person name="Hua W."/>
            <person name="Sharpe A.G."/>
            <person name="Paterson A.H."/>
            <person name="Guan C."/>
            <person name="Wincker P."/>
        </authorList>
    </citation>
    <scope>NUCLEOTIDE SEQUENCE [LARGE SCALE GENOMIC DNA]</scope>
    <source>
        <strain evidence="2">cv. Darmor-bzh</strain>
    </source>
</reference>
<organism evidence="1 2">
    <name type="scientific">Brassica napus</name>
    <name type="common">Rape</name>
    <dbReference type="NCBI Taxonomy" id="3708"/>
    <lineage>
        <taxon>Eukaryota</taxon>
        <taxon>Viridiplantae</taxon>
        <taxon>Streptophyta</taxon>
        <taxon>Embryophyta</taxon>
        <taxon>Tracheophyta</taxon>
        <taxon>Spermatophyta</taxon>
        <taxon>Magnoliopsida</taxon>
        <taxon>eudicotyledons</taxon>
        <taxon>Gunneridae</taxon>
        <taxon>Pentapetalae</taxon>
        <taxon>rosids</taxon>
        <taxon>malvids</taxon>
        <taxon>Brassicales</taxon>
        <taxon>Brassicaceae</taxon>
        <taxon>Brassiceae</taxon>
        <taxon>Brassica</taxon>
    </lineage>
</organism>
<keyword evidence="2" id="KW-1185">Reference proteome</keyword>
<protein>
    <submittedName>
        <fullName evidence="1">BnaCnng64430D protein</fullName>
    </submittedName>
</protein>
<dbReference type="EMBL" id="LK039853">
    <property type="protein sequence ID" value="CDY69610.1"/>
    <property type="molecule type" value="Genomic_DNA"/>
</dbReference>
<evidence type="ECO:0000313" key="2">
    <source>
        <dbReference type="Proteomes" id="UP000028999"/>
    </source>
</evidence>
<name>A0A078JT50_BRANA</name>
<evidence type="ECO:0000313" key="1">
    <source>
        <dbReference type="EMBL" id="CDY69610.1"/>
    </source>
</evidence>
<sequence>MCIFLLMFFLCKTVTLTQ</sequence>
<accession>A0A078JT50</accession>
<proteinExistence type="predicted"/>